<dbReference type="EMBL" id="CP015402">
    <property type="protein sequence ID" value="ANU62752.1"/>
    <property type="molecule type" value="Genomic_DNA"/>
</dbReference>
<protein>
    <recommendedName>
        <fullName evidence="7">GYF domain-containing protein</fullName>
    </recommendedName>
</protein>
<evidence type="ECO:0000256" key="4">
    <source>
        <dbReference type="ARBA" id="ARBA00023136"/>
    </source>
</evidence>
<evidence type="ECO:0000313" key="8">
    <source>
        <dbReference type="EMBL" id="ANU62752.1"/>
    </source>
</evidence>
<dbReference type="PANTHER" id="PTHR14948">
    <property type="entry name" value="NG5"/>
    <property type="match status" value="1"/>
</dbReference>
<dbReference type="Pfam" id="PF14237">
    <property type="entry name" value="GYF_2"/>
    <property type="match status" value="1"/>
</dbReference>
<keyword evidence="2 6" id="KW-0812">Transmembrane</keyword>
<organism evidence="8 9">
    <name type="scientific">Muribaculum intestinale</name>
    <dbReference type="NCBI Taxonomy" id="1796646"/>
    <lineage>
        <taxon>Bacteria</taxon>
        <taxon>Pseudomonadati</taxon>
        <taxon>Bacteroidota</taxon>
        <taxon>Bacteroidia</taxon>
        <taxon>Bacteroidales</taxon>
        <taxon>Muribaculaceae</taxon>
        <taxon>Muribaculum</taxon>
    </lineage>
</organism>
<dbReference type="Proteomes" id="UP000186351">
    <property type="component" value="Chromosome"/>
</dbReference>
<dbReference type="InterPro" id="IPR025640">
    <property type="entry name" value="GYF_2"/>
</dbReference>
<keyword evidence="4 6" id="KW-0472">Membrane</keyword>
<feature type="transmembrane region" description="Helical" evidence="6">
    <location>
        <begin position="168"/>
        <end position="189"/>
    </location>
</feature>
<feature type="compositionally biased region" description="Low complexity" evidence="5">
    <location>
        <begin position="82"/>
        <end position="109"/>
    </location>
</feature>
<feature type="domain" description="GYF" evidence="7">
    <location>
        <begin position="3"/>
        <end position="47"/>
    </location>
</feature>
<comment type="subcellular location">
    <subcellularLocation>
        <location evidence="1">Membrane</location>
    </subcellularLocation>
</comment>
<name>A0A1B1S7H6_9BACT</name>
<dbReference type="InterPro" id="IPR051423">
    <property type="entry name" value="CD225/Dispanin"/>
</dbReference>
<dbReference type="PANTHER" id="PTHR14948:SF25">
    <property type="entry name" value="DUF4190 DOMAIN-CONTAINING PROTEIN"/>
    <property type="match status" value="1"/>
</dbReference>
<feature type="region of interest" description="Disordered" evidence="5">
    <location>
        <begin position="68"/>
        <end position="109"/>
    </location>
</feature>
<dbReference type="STRING" id="1796646.A4V02_02780"/>
<dbReference type="InterPro" id="IPR007593">
    <property type="entry name" value="CD225/Dispanin_fam"/>
</dbReference>
<feature type="transmembrane region" description="Helical" evidence="6">
    <location>
        <begin position="120"/>
        <end position="141"/>
    </location>
</feature>
<keyword evidence="3 6" id="KW-1133">Transmembrane helix</keyword>
<accession>A0A1B1S7H6</accession>
<evidence type="ECO:0000256" key="6">
    <source>
        <dbReference type="SAM" id="Phobius"/>
    </source>
</evidence>
<dbReference type="GeneID" id="65535767"/>
<evidence type="ECO:0000259" key="7">
    <source>
        <dbReference type="Pfam" id="PF14237"/>
    </source>
</evidence>
<evidence type="ECO:0000256" key="3">
    <source>
        <dbReference type="ARBA" id="ARBA00022989"/>
    </source>
</evidence>
<reference evidence="9" key="1">
    <citation type="submission" date="2016-04" db="EMBL/GenBank/DDBJ databases">
        <title>Complete Genome Sequences of Twelve Strains of a Stable Defined Moderately Diverse Mouse Microbiota 2 (sDMDMm2).</title>
        <authorList>
            <person name="Uchimura Y."/>
            <person name="Wyss M."/>
            <person name="Brugiroux S."/>
            <person name="Limenitakis J.P."/>
            <person name="Stecher B."/>
            <person name="McCoy K.D."/>
            <person name="Macpherson A.J."/>
        </authorList>
    </citation>
    <scope>NUCLEOTIDE SEQUENCE [LARGE SCALE GENOMIC DNA]</scope>
    <source>
        <strain evidence="9">YL27</strain>
    </source>
</reference>
<proteinExistence type="predicted"/>
<keyword evidence="9" id="KW-1185">Reference proteome</keyword>
<dbReference type="RefSeq" id="WP_068960131.1">
    <property type="nucleotide sequence ID" value="NZ_CAJTAP010000002.1"/>
</dbReference>
<evidence type="ECO:0000313" key="9">
    <source>
        <dbReference type="Proteomes" id="UP000186351"/>
    </source>
</evidence>
<dbReference type="Pfam" id="PF04505">
    <property type="entry name" value="CD225"/>
    <property type="match status" value="1"/>
</dbReference>
<evidence type="ECO:0000256" key="1">
    <source>
        <dbReference type="ARBA" id="ARBA00004370"/>
    </source>
</evidence>
<sequence>MKYYIIENEAPVGPFDVNELVARGLRPTDLVWAEGMADWATAESVEEVRMALYGPKNNNIDAPVTSTPVQGGVCPPPPAPHAPAYQQPQPQYQQPQYQQPQYNQQGQQPYQQPILPPDNYLAWAIIVTILCCVPFGIVAIVKAASVNGLWNSGNYEQAYRASASAKKWVIITAIVGVATSLLYGGFMIFSGVMNSL</sequence>
<evidence type="ECO:0000256" key="5">
    <source>
        <dbReference type="SAM" id="MobiDB-lite"/>
    </source>
</evidence>
<dbReference type="OrthoDB" id="9815705at2"/>
<evidence type="ECO:0000256" key="2">
    <source>
        <dbReference type="ARBA" id="ARBA00022692"/>
    </source>
</evidence>
<dbReference type="AlphaFoldDB" id="A0A1B1S7H6"/>
<dbReference type="KEGG" id="pary:A4V02_02780"/>
<gene>
    <name evidence="8" type="ORF">A4V02_02780</name>
</gene>
<dbReference type="GO" id="GO:0016020">
    <property type="term" value="C:membrane"/>
    <property type="evidence" value="ECO:0007669"/>
    <property type="project" value="UniProtKB-SubCell"/>
</dbReference>
<accession>A0A1Z2XE89</accession>